<dbReference type="Gene3D" id="3.30.1050.10">
    <property type="entry name" value="SCP2 sterol-binding domain"/>
    <property type="match status" value="1"/>
</dbReference>
<gene>
    <name evidence="3" type="ORF">H9L22_07110</name>
</gene>
<feature type="domain" description="Eis-like acetyltransferase" evidence="2">
    <location>
        <begin position="212"/>
        <end position="303"/>
    </location>
</feature>
<proteinExistence type="predicted"/>
<dbReference type="InterPro" id="IPR041380">
    <property type="entry name" value="Acetyltransf_17"/>
</dbReference>
<keyword evidence="3" id="KW-0808">Transferase</keyword>
<name>A0A7H0H948_9ACTN</name>
<dbReference type="RefSeq" id="WP_187722163.1">
    <property type="nucleotide sequence ID" value="NZ_BAABBL010000003.1"/>
</dbReference>
<dbReference type="PANTHER" id="PTHR37817:SF1">
    <property type="entry name" value="N-ACETYLTRANSFERASE EIS"/>
    <property type="match status" value="1"/>
</dbReference>
<dbReference type="InterPro" id="IPR016181">
    <property type="entry name" value="Acyl_CoA_acyltransferase"/>
</dbReference>
<dbReference type="Pfam" id="PF13527">
    <property type="entry name" value="Acetyltransf_9"/>
    <property type="match status" value="1"/>
</dbReference>
<evidence type="ECO:0000259" key="2">
    <source>
        <dbReference type="Pfam" id="PF17668"/>
    </source>
</evidence>
<dbReference type="KEGG" id="tdf:H9L22_07110"/>
<protein>
    <submittedName>
        <fullName evidence="3">GNAT family N-acetyltransferase</fullName>
    </submittedName>
</protein>
<dbReference type="PANTHER" id="PTHR37817">
    <property type="entry name" value="N-ACETYLTRANSFERASE EIS"/>
    <property type="match status" value="1"/>
</dbReference>
<dbReference type="InterPro" id="IPR036527">
    <property type="entry name" value="SCP2_sterol-bd_dom_sf"/>
</dbReference>
<evidence type="ECO:0000313" key="4">
    <source>
        <dbReference type="Proteomes" id="UP000516117"/>
    </source>
</evidence>
<reference evidence="3 4" key="1">
    <citation type="submission" date="2020-08" db="EMBL/GenBank/DDBJ databases">
        <title>Genome sequence of Tessaracoccus defluvii JCM 17540T.</title>
        <authorList>
            <person name="Hyun D.-W."/>
            <person name="Bae J.-W."/>
        </authorList>
    </citation>
    <scope>NUCLEOTIDE SEQUENCE [LARGE SCALE GENOMIC DNA]</scope>
    <source>
        <strain evidence="3 4">JCM 17540</strain>
    </source>
</reference>
<dbReference type="InterPro" id="IPR051554">
    <property type="entry name" value="Acetyltransferase_Eis"/>
</dbReference>
<dbReference type="InterPro" id="IPR025559">
    <property type="entry name" value="Eis_dom"/>
</dbReference>
<dbReference type="SUPFAM" id="SSF55729">
    <property type="entry name" value="Acyl-CoA N-acyltransferases (Nat)"/>
    <property type="match status" value="1"/>
</dbReference>
<evidence type="ECO:0000313" key="3">
    <source>
        <dbReference type="EMBL" id="QNP57064.1"/>
    </source>
</evidence>
<dbReference type="AlphaFoldDB" id="A0A7H0H948"/>
<dbReference type="Gene3D" id="3.40.630.30">
    <property type="match status" value="2"/>
</dbReference>
<keyword evidence="4" id="KW-1185">Reference proteome</keyword>
<dbReference type="EMBL" id="CP060789">
    <property type="protein sequence ID" value="QNP57064.1"/>
    <property type="molecule type" value="Genomic_DNA"/>
</dbReference>
<dbReference type="Pfam" id="PF17668">
    <property type="entry name" value="Acetyltransf_17"/>
    <property type="match status" value="1"/>
</dbReference>
<sequence>MDARYRHEILPLDTPDDDPRWRAYVDIFSAVFLDSRASDEGLPVFREHRRADEARLAMVTTEGPGLDGRAPVAGFNWTRSTINCGTQVPVMIINTIGVLPSHRRRGLLKSMMGTELGAAAADGVPLAVLTASEATIYGRFGFAPATQSLDVEIATGRFALRDDAPTAGGTVEFLTPSAFAPHWRRVADAFQDRRRGAVTQQHMNYLVESGEWSSADQGPSRSLRVAAHFDDAGTLDGFALFRHKGWSEPVTSEVVQLTAPSPAVELSLWRALADLDLVERLTAQLQPGNVLPHALRDPRAVKFTGLGDNVWLRVLDLPAAAAGRAFDADGAVRIGIDDPLGFCAGTWELRAVDGVGTATAGTDPAEVSLGADALAQLWLGGTTAWELAAAGRITGAPEAVARLGRLLRWDTAPANRAEF</sequence>
<dbReference type="Proteomes" id="UP000516117">
    <property type="component" value="Chromosome"/>
</dbReference>
<feature type="domain" description="Enhanced intracellular survival protein" evidence="1">
    <location>
        <begin position="318"/>
        <end position="413"/>
    </location>
</feature>
<dbReference type="Pfam" id="PF13530">
    <property type="entry name" value="SCP2_2"/>
    <property type="match status" value="1"/>
</dbReference>
<dbReference type="SUPFAM" id="SSF55718">
    <property type="entry name" value="SCP-like"/>
    <property type="match status" value="1"/>
</dbReference>
<dbReference type="GO" id="GO:0034069">
    <property type="term" value="F:aminoglycoside N-acetyltransferase activity"/>
    <property type="evidence" value="ECO:0007669"/>
    <property type="project" value="TreeGrafter"/>
</dbReference>
<organism evidence="3 4">
    <name type="scientific">Tessaracoccus defluvii</name>
    <dbReference type="NCBI Taxonomy" id="1285901"/>
    <lineage>
        <taxon>Bacteria</taxon>
        <taxon>Bacillati</taxon>
        <taxon>Actinomycetota</taxon>
        <taxon>Actinomycetes</taxon>
        <taxon>Propionibacteriales</taxon>
        <taxon>Propionibacteriaceae</taxon>
        <taxon>Tessaracoccus</taxon>
    </lineage>
</organism>
<evidence type="ECO:0000259" key="1">
    <source>
        <dbReference type="Pfam" id="PF13530"/>
    </source>
</evidence>
<dbReference type="GO" id="GO:0030649">
    <property type="term" value="P:aminoglycoside antibiotic catabolic process"/>
    <property type="evidence" value="ECO:0007669"/>
    <property type="project" value="TreeGrafter"/>
</dbReference>
<accession>A0A7H0H948</accession>